<organism evidence="4 5">
    <name type="scientific">Rhamnusium bicolor</name>
    <dbReference type="NCBI Taxonomy" id="1586634"/>
    <lineage>
        <taxon>Eukaryota</taxon>
        <taxon>Metazoa</taxon>
        <taxon>Ecdysozoa</taxon>
        <taxon>Arthropoda</taxon>
        <taxon>Hexapoda</taxon>
        <taxon>Insecta</taxon>
        <taxon>Pterygota</taxon>
        <taxon>Neoptera</taxon>
        <taxon>Endopterygota</taxon>
        <taxon>Coleoptera</taxon>
        <taxon>Polyphaga</taxon>
        <taxon>Cucujiformia</taxon>
        <taxon>Chrysomeloidea</taxon>
        <taxon>Cerambycidae</taxon>
        <taxon>Lepturinae</taxon>
        <taxon>Rhagiini</taxon>
        <taxon>Rhamnusium</taxon>
    </lineage>
</organism>
<dbReference type="InterPro" id="IPR007889">
    <property type="entry name" value="HTH_Psq"/>
</dbReference>
<evidence type="ECO:0000313" key="4">
    <source>
        <dbReference type="EMBL" id="KAJ8929586.1"/>
    </source>
</evidence>
<evidence type="ECO:0000256" key="1">
    <source>
        <dbReference type="ARBA" id="ARBA00004123"/>
    </source>
</evidence>
<proteinExistence type="predicted"/>
<reference evidence="4" key="1">
    <citation type="journal article" date="2023" name="Insect Mol. Biol.">
        <title>Genome sequencing provides insights into the evolution of gene families encoding plant cell wall-degrading enzymes in longhorned beetles.</title>
        <authorList>
            <person name="Shin N.R."/>
            <person name="Okamura Y."/>
            <person name="Kirsch R."/>
            <person name="Pauchet Y."/>
        </authorList>
    </citation>
    <scope>NUCLEOTIDE SEQUENCE</scope>
    <source>
        <strain evidence="4">RBIC_L_NR</strain>
    </source>
</reference>
<dbReference type="EMBL" id="JANEYF010004952">
    <property type="protein sequence ID" value="KAJ8929586.1"/>
    <property type="molecule type" value="Genomic_DNA"/>
</dbReference>
<dbReference type="InterPro" id="IPR004875">
    <property type="entry name" value="DDE_SF_endonuclease_dom"/>
</dbReference>
<feature type="domain" description="DDE-1" evidence="2">
    <location>
        <begin position="189"/>
        <end position="289"/>
    </location>
</feature>
<sequence length="290" mass="32832">MPKVKSGLKYKKRYDENNIQQALAAISDGSMSKKQAGILFGVPRSTLQFRGSDKFKKITCGLQTILTKEEEDALICWIQTCQEKGFPGRKDVHAAVKGILDSIPRKKTFKNNYPGTGRYNAFLRRNSKLITRTSEGDGDRIYNGDETNFQLCPKNNRLLAPRGAKNVYEVDQAQPKSTLTVMFSFSASVKSVPDDWSIGKSDTGWMKAEVFYEYVGYIFYPFLVKNNVKFPVIYFLDGHKTHLTYNLSKLRTELQIVLVAIYPNATGILQPADVAAFRPIKSDWRKSVLD</sequence>
<dbReference type="AlphaFoldDB" id="A0AAV8WTU5"/>
<dbReference type="InterPro" id="IPR009057">
    <property type="entry name" value="Homeodomain-like_sf"/>
</dbReference>
<feature type="domain" description="HTH psq-type" evidence="3">
    <location>
        <begin position="16"/>
        <end position="50"/>
    </location>
</feature>
<dbReference type="Pfam" id="PF03184">
    <property type="entry name" value="DDE_1"/>
    <property type="match status" value="1"/>
</dbReference>
<name>A0AAV8WTU5_9CUCU</name>
<comment type="caution">
    <text evidence="4">The sequence shown here is derived from an EMBL/GenBank/DDBJ whole genome shotgun (WGS) entry which is preliminary data.</text>
</comment>
<dbReference type="GO" id="GO:0005634">
    <property type="term" value="C:nucleus"/>
    <property type="evidence" value="ECO:0007669"/>
    <property type="project" value="UniProtKB-SubCell"/>
</dbReference>
<gene>
    <name evidence="4" type="ORF">NQ314_017693</name>
</gene>
<accession>A0AAV8WTU5</accession>
<dbReference type="SUPFAM" id="SSF46689">
    <property type="entry name" value="Homeodomain-like"/>
    <property type="match status" value="1"/>
</dbReference>
<dbReference type="Proteomes" id="UP001162156">
    <property type="component" value="Unassembled WGS sequence"/>
</dbReference>
<protein>
    <recommendedName>
        <fullName evidence="6">HTH psq-type domain-containing protein</fullName>
    </recommendedName>
</protein>
<dbReference type="GO" id="GO:0003677">
    <property type="term" value="F:DNA binding"/>
    <property type="evidence" value="ECO:0007669"/>
    <property type="project" value="InterPro"/>
</dbReference>
<keyword evidence="5" id="KW-1185">Reference proteome</keyword>
<dbReference type="Gene3D" id="1.10.10.60">
    <property type="entry name" value="Homeodomain-like"/>
    <property type="match status" value="1"/>
</dbReference>
<evidence type="ECO:0000259" key="2">
    <source>
        <dbReference type="Pfam" id="PF03184"/>
    </source>
</evidence>
<dbReference type="PANTHER" id="PTHR19303">
    <property type="entry name" value="TRANSPOSON"/>
    <property type="match status" value="1"/>
</dbReference>
<evidence type="ECO:0008006" key="6">
    <source>
        <dbReference type="Google" id="ProtNLM"/>
    </source>
</evidence>
<dbReference type="Pfam" id="PF05225">
    <property type="entry name" value="HTH_psq"/>
    <property type="match status" value="1"/>
</dbReference>
<evidence type="ECO:0000259" key="3">
    <source>
        <dbReference type="Pfam" id="PF05225"/>
    </source>
</evidence>
<comment type="subcellular location">
    <subcellularLocation>
        <location evidence="1">Nucleus</location>
    </subcellularLocation>
</comment>
<evidence type="ECO:0000313" key="5">
    <source>
        <dbReference type="Proteomes" id="UP001162156"/>
    </source>
</evidence>
<dbReference type="InterPro" id="IPR050863">
    <property type="entry name" value="CenT-Element_Derived"/>
</dbReference>
<dbReference type="PANTHER" id="PTHR19303:SF74">
    <property type="entry name" value="POGO TRANSPOSABLE ELEMENT WITH KRAB DOMAIN"/>
    <property type="match status" value="1"/>
</dbReference>